<evidence type="ECO:0000256" key="14">
    <source>
        <dbReference type="SAM" id="MobiDB-lite"/>
    </source>
</evidence>
<dbReference type="SMART" id="SM01343">
    <property type="entry name" value="FATC"/>
    <property type="match status" value="1"/>
</dbReference>
<reference evidence="18" key="1">
    <citation type="submission" date="2021-03" db="EMBL/GenBank/DDBJ databases">
        <title>Evolutionary innovations through gain and loss of genes in the ectomycorrhizal Boletales.</title>
        <authorList>
            <person name="Wu G."/>
            <person name="Miyauchi S."/>
            <person name="Morin E."/>
            <person name="Yang Z.-L."/>
            <person name="Xu J."/>
            <person name="Martin F.M."/>
        </authorList>
    </citation>
    <scope>NUCLEOTIDE SEQUENCE</scope>
    <source>
        <strain evidence="18">BR01</strain>
    </source>
</reference>
<evidence type="ECO:0000256" key="1">
    <source>
        <dbReference type="ARBA" id="ARBA00004123"/>
    </source>
</evidence>
<keyword evidence="7" id="KW-0227">DNA damage</keyword>
<feature type="compositionally biased region" description="Basic and acidic residues" evidence="14">
    <location>
        <begin position="57"/>
        <end position="66"/>
    </location>
</feature>
<evidence type="ECO:0000256" key="8">
    <source>
        <dbReference type="ARBA" id="ARBA00022777"/>
    </source>
</evidence>
<dbReference type="OrthoDB" id="381190at2759"/>
<dbReference type="Pfam" id="PF02260">
    <property type="entry name" value="FATC"/>
    <property type="match status" value="1"/>
</dbReference>
<dbReference type="Pfam" id="PF08064">
    <property type="entry name" value="UME"/>
    <property type="match status" value="1"/>
</dbReference>
<name>A0A8I3AB80_9AGAM</name>
<dbReference type="Gene3D" id="1.10.1070.11">
    <property type="entry name" value="Phosphatidylinositol 3-/4-kinase, catalytic domain"/>
    <property type="match status" value="1"/>
</dbReference>
<dbReference type="SMART" id="SM00802">
    <property type="entry name" value="UME"/>
    <property type="match status" value="1"/>
</dbReference>
<dbReference type="InterPro" id="IPR050517">
    <property type="entry name" value="DDR_Repair_Kinase"/>
</dbReference>
<dbReference type="GO" id="GO:0000723">
    <property type="term" value="P:telomere maintenance"/>
    <property type="evidence" value="ECO:0007669"/>
    <property type="project" value="TreeGrafter"/>
</dbReference>
<keyword evidence="11" id="KW-0539">Nucleus</keyword>
<evidence type="ECO:0000256" key="13">
    <source>
        <dbReference type="ARBA" id="ARBA00048679"/>
    </source>
</evidence>
<dbReference type="PROSITE" id="PS00916">
    <property type="entry name" value="PI3_4_KINASE_2"/>
    <property type="match status" value="1"/>
</dbReference>
<keyword evidence="8" id="KW-0418">Kinase</keyword>
<feature type="compositionally biased region" description="Basic and acidic residues" evidence="14">
    <location>
        <begin position="807"/>
        <end position="823"/>
    </location>
</feature>
<dbReference type="PROSITE" id="PS51190">
    <property type="entry name" value="FATC"/>
    <property type="match status" value="1"/>
</dbReference>
<dbReference type="GO" id="GO:0005524">
    <property type="term" value="F:ATP binding"/>
    <property type="evidence" value="ECO:0007669"/>
    <property type="project" value="UniProtKB-KW"/>
</dbReference>
<feature type="domain" description="FATC" evidence="17">
    <location>
        <begin position="3304"/>
        <end position="3336"/>
    </location>
</feature>
<evidence type="ECO:0000256" key="12">
    <source>
        <dbReference type="ARBA" id="ARBA00047899"/>
    </source>
</evidence>
<evidence type="ECO:0000256" key="5">
    <source>
        <dbReference type="ARBA" id="ARBA00022679"/>
    </source>
</evidence>
<dbReference type="GO" id="GO:0005694">
    <property type="term" value="C:chromosome"/>
    <property type="evidence" value="ECO:0007669"/>
    <property type="project" value="TreeGrafter"/>
</dbReference>
<dbReference type="SUPFAM" id="SSF48371">
    <property type="entry name" value="ARM repeat"/>
    <property type="match status" value="1"/>
</dbReference>
<feature type="region of interest" description="Disordered" evidence="14">
    <location>
        <begin position="1"/>
        <end position="88"/>
    </location>
</feature>
<dbReference type="GO" id="GO:0004674">
    <property type="term" value="F:protein serine/threonine kinase activity"/>
    <property type="evidence" value="ECO:0007669"/>
    <property type="project" value="UniProtKB-KW"/>
</dbReference>
<dbReference type="InterPro" id="IPR007276">
    <property type="entry name" value="Nop14"/>
</dbReference>
<feature type="compositionally biased region" description="Acidic residues" evidence="14">
    <location>
        <begin position="373"/>
        <end position="382"/>
    </location>
</feature>
<comment type="similarity">
    <text evidence="2">Belongs to the PI3/PI4-kinase family. ATM subfamily.</text>
</comment>
<dbReference type="EC" id="2.7.11.1" evidence="3"/>
<evidence type="ECO:0000313" key="19">
    <source>
        <dbReference type="Proteomes" id="UP000683000"/>
    </source>
</evidence>
<comment type="catalytic activity">
    <reaction evidence="12">
        <text>L-threonyl-[protein] + ATP = O-phospho-L-threonyl-[protein] + ADP + H(+)</text>
        <dbReference type="Rhea" id="RHEA:46608"/>
        <dbReference type="Rhea" id="RHEA-COMP:11060"/>
        <dbReference type="Rhea" id="RHEA-COMP:11605"/>
        <dbReference type="ChEBI" id="CHEBI:15378"/>
        <dbReference type="ChEBI" id="CHEBI:30013"/>
        <dbReference type="ChEBI" id="CHEBI:30616"/>
        <dbReference type="ChEBI" id="CHEBI:61977"/>
        <dbReference type="ChEBI" id="CHEBI:456216"/>
        <dbReference type="EC" id="2.7.11.1"/>
    </reaction>
</comment>
<evidence type="ECO:0000256" key="3">
    <source>
        <dbReference type="ARBA" id="ARBA00012513"/>
    </source>
</evidence>
<feature type="compositionally biased region" description="Basic and acidic residues" evidence="14">
    <location>
        <begin position="193"/>
        <end position="210"/>
    </location>
</feature>
<dbReference type="InterPro" id="IPR011989">
    <property type="entry name" value="ARM-like"/>
</dbReference>
<evidence type="ECO:0000256" key="9">
    <source>
        <dbReference type="ARBA" id="ARBA00022840"/>
    </source>
</evidence>
<comment type="caution">
    <text evidence="18">The sequence shown here is derived from an EMBL/GenBank/DDBJ whole genome shotgun (WGS) entry which is preliminary data.</text>
</comment>
<feature type="region of interest" description="Disordered" evidence="14">
    <location>
        <begin position="170"/>
        <end position="210"/>
    </location>
</feature>
<feature type="region of interest" description="Disordered" evidence="14">
    <location>
        <begin position="255"/>
        <end position="280"/>
    </location>
</feature>
<dbReference type="CDD" id="cd00892">
    <property type="entry name" value="PIKKc_ATR"/>
    <property type="match status" value="1"/>
</dbReference>
<dbReference type="GO" id="GO:0032040">
    <property type="term" value="C:small-subunit processome"/>
    <property type="evidence" value="ECO:0007669"/>
    <property type="project" value="InterPro"/>
</dbReference>
<dbReference type="InterPro" id="IPR012993">
    <property type="entry name" value="UME"/>
</dbReference>
<feature type="region of interest" description="Disordered" evidence="14">
    <location>
        <begin position="3280"/>
        <end position="3309"/>
    </location>
</feature>
<feature type="region of interest" description="Disordered" evidence="14">
    <location>
        <begin position="868"/>
        <end position="898"/>
    </location>
</feature>
<dbReference type="InterPro" id="IPR011009">
    <property type="entry name" value="Kinase-like_dom_sf"/>
</dbReference>
<feature type="compositionally biased region" description="Acidic residues" evidence="14">
    <location>
        <begin position="351"/>
        <end position="361"/>
    </location>
</feature>
<dbReference type="PROSITE" id="PS50290">
    <property type="entry name" value="PI3_4_KINASE_3"/>
    <property type="match status" value="1"/>
</dbReference>
<keyword evidence="5" id="KW-0808">Transferase</keyword>
<dbReference type="InterPro" id="IPR016024">
    <property type="entry name" value="ARM-type_fold"/>
</dbReference>
<dbReference type="SMART" id="SM00146">
    <property type="entry name" value="PI3Kc"/>
    <property type="match status" value="1"/>
</dbReference>
<dbReference type="PANTHER" id="PTHR11139">
    <property type="entry name" value="ATAXIA TELANGIECTASIA MUTATED ATM -RELATED"/>
    <property type="match status" value="1"/>
</dbReference>
<evidence type="ECO:0000256" key="10">
    <source>
        <dbReference type="ARBA" id="ARBA00023204"/>
    </source>
</evidence>
<proteinExistence type="inferred from homology"/>
<dbReference type="InterPro" id="IPR057564">
    <property type="entry name" value="HEAT_ATR"/>
</dbReference>
<dbReference type="Proteomes" id="UP000683000">
    <property type="component" value="Unassembled WGS sequence"/>
</dbReference>
<dbReference type="Pfam" id="PF02259">
    <property type="entry name" value="FAT"/>
    <property type="match status" value="1"/>
</dbReference>
<evidence type="ECO:0000259" key="16">
    <source>
        <dbReference type="PROSITE" id="PS51189"/>
    </source>
</evidence>
<dbReference type="Pfam" id="PF25030">
    <property type="entry name" value="M-HEAT_ATR"/>
    <property type="match status" value="1"/>
</dbReference>
<dbReference type="PROSITE" id="PS51189">
    <property type="entry name" value="FAT"/>
    <property type="match status" value="1"/>
</dbReference>
<feature type="compositionally biased region" description="Acidic residues" evidence="14">
    <location>
        <begin position="395"/>
        <end position="404"/>
    </location>
</feature>
<feature type="region of interest" description="Disordered" evidence="14">
    <location>
        <begin position="318"/>
        <end position="450"/>
    </location>
</feature>
<feature type="compositionally biased region" description="Polar residues" evidence="14">
    <location>
        <begin position="1"/>
        <end position="19"/>
    </location>
</feature>
<keyword evidence="6" id="KW-0547">Nucleotide-binding</keyword>
<dbReference type="Gene3D" id="1.25.10.10">
    <property type="entry name" value="Leucine-rich Repeat Variant"/>
    <property type="match status" value="1"/>
</dbReference>
<feature type="domain" description="FAT" evidence="16">
    <location>
        <begin position="2307"/>
        <end position="2860"/>
    </location>
</feature>
<dbReference type="PANTHER" id="PTHR11139:SF125">
    <property type="entry name" value="SERINE_THREONINE-PROTEIN KINASE MEC1"/>
    <property type="match status" value="1"/>
</dbReference>
<feature type="region of interest" description="Disordered" evidence="14">
    <location>
        <begin position="802"/>
        <end position="823"/>
    </location>
</feature>
<evidence type="ECO:0000256" key="2">
    <source>
        <dbReference type="ARBA" id="ARBA00010769"/>
    </source>
</evidence>
<dbReference type="GO" id="GO:0006281">
    <property type="term" value="P:DNA repair"/>
    <property type="evidence" value="ECO:0007669"/>
    <property type="project" value="UniProtKB-KW"/>
</dbReference>
<feature type="compositionally biased region" description="Polar residues" evidence="14">
    <location>
        <begin position="79"/>
        <end position="88"/>
    </location>
</feature>
<keyword evidence="19" id="KW-1185">Reference proteome</keyword>
<evidence type="ECO:0000256" key="6">
    <source>
        <dbReference type="ARBA" id="ARBA00022741"/>
    </source>
</evidence>
<organism evidence="18 19">
    <name type="scientific">Boletus reticuloceps</name>
    <dbReference type="NCBI Taxonomy" id="495285"/>
    <lineage>
        <taxon>Eukaryota</taxon>
        <taxon>Fungi</taxon>
        <taxon>Dikarya</taxon>
        <taxon>Basidiomycota</taxon>
        <taxon>Agaricomycotina</taxon>
        <taxon>Agaricomycetes</taxon>
        <taxon>Agaricomycetidae</taxon>
        <taxon>Boletales</taxon>
        <taxon>Boletineae</taxon>
        <taxon>Boletaceae</taxon>
        <taxon>Boletoideae</taxon>
        <taxon>Boletus</taxon>
    </lineage>
</organism>
<accession>A0A8I3AB80</accession>
<dbReference type="InterPro" id="IPR000403">
    <property type="entry name" value="PI3/4_kinase_cat_dom"/>
</dbReference>
<feature type="compositionally biased region" description="Basic and acidic residues" evidence="14">
    <location>
        <begin position="870"/>
        <end position="885"/>
    </location>
</feature>
<evidence type="ECO:0000256" key="11">
    <source>
        <dbReference type="ARBA" id="ARBA00023242"/>
    </source>
</evidence>
<dbReference type="InterPro" id="IPR011990">
    <property type="entry name" value="TPR-like_helical_dom_sf"/>
</dbReference>
<comment type="catalytic activity">
    <reaction evidence="13">
        <text>L-seryl-[protein] + ATP = O-phospho-L-seryl-[protein] + ADP + H(+)</text>
        <dbReference type="Rhea" id="RHEA:17989"/>
        <dbReference type="Rhea" id="RHEA-COMP:9863"/>
        <dbReference type="Rhea" id="RHEA-COMP:11604"/>
        <dbReference type="ChEBI" id="CHEBI:15378"/>
        <dbReference type="ChEBI" id="CHEBI:29999"/>
        <dbReference type="ChEBI" id="CHEBI:30616"/>
        <dbReference type="ChEBI" id="CHEBI:83421"/>
        <dbReference type="ChEBI" id="CHEBI:456216"/>
        <dbReference type="EC" id="2.7.11.1"/>
    </reaction>
</comment>
<dbReference type="InterPro" id="IPR003152">
    <property type="entry name" value="FATC_dom"/>
</dbReference>
<sequence>MAKGSQLSQLKTALSQAGVNRSHGKKKKSTPLTEQAKVKKAAKLREIQQKLNPFDVKVTRPKHDVGGRNIKGMIGRPAQSKQAGMQQREQVLLKEIEQRGRVGGVVDRRFGENDPSMSLEERMLERFTKERQRASKASAFNLENEDELTHYGQSLSKLDDFDDILLPVDEDEDEGGQLDHDTVKKAHFGGFSDDEKEKEDEPHRKKSKAEVMAEVIAKSKAHKMRRQVENEKEENIRHELDQDFDSLRTLLYAPDPSSIDHDTSAKLPAPATTNAEDAMDYDKQVRELAFDKRAKPKDRTKTVEELALEQKEALEKAEKQRRLRMFGQDLDESDDEDAAGRRRKRPRGGDDLDDDLMEDESFGGLGAGLGAELDSDASDGDEREGGSVDSSGEEHCDEEADFDGFGEGSQSSIGEASDSDLEDTTETGTKRKTRRSSETLRASQELPYTFPAPESHDEFLLIVESLPDSDVPTVVQRIRTLYHHSLGPENKLKLQNLARVLIDHILYIASPPSPKMKLLSDLVPHLFALCRSYPAESAEYFVEKLSLMHKNLKRGLATGALEPEARTWPGLSELAFLRVIGIIWPTSDMRHPVISPARLLMGAYLGLCRVRSFADVTRGLFLSSLFLQYEVLSKRFVPEAINFVMNATLHLAPHAFTSARSLPGVFPCPDLRSTSCEPLTIDKSKANGLRFRKPDLVHMVSAKPTEQSKIDALGLALGLLERFADMYKSLDGFIELYEPIHLILSKLECGRLSEDIQSRVSSLQDKIARLLKFARQSRKPLLLQAHKPIPISSYIPKFETSSSSYLRRQDPDRERNEAAKLRHQVKQERKGAIRELRKDAKFIAAVEHNKQMEKDRVYKDRMNKAFSSLEGERAEQKAMEREKGREKRRAGRNNARSLLSTKTKLTPLAPRMSDPPSSCVPATFQTPNGEDAVAPKQLLEFLRSLIQKSARDVNTPVHDKPSWVTMISGLADQVYGYFPYFSSIKQSTTNERITLTHVSLDVLDHASHQSRPIWYDMDDLVKKLFVRLLALCVSAESWLDATNASLADHLDPTTLYSKATNILVHILVQLLASPFQREISQRILAHSLLRDVLDLTQGEHRTLSRRHSRLTHADILNTPQDDFPLDIQLYSAPHLRRAPSNKVDTPVPPDNADIIRLPNQSFLVVFCSVVADIASRVLQQSEDTRCFTHDLLRRTARIIPLTFYCCFSRPISDVVRSRCLLRALQAAHVVLLMNTSFRDALGILFPRLLVHKLEEGPKNPSHPSVKALASFLSNEGDSRLRLTPFHATAILGILTKEEWGDAGTELRVLASTFLRKHLDQMDSVVLQAARNFFEGNRLYGDWEEVVRAVEVLQAGDRGVPKQASVSAGWRVQATQALQVAVDPKELEWMSNVSLSDAEFAGRGLQMLKNSSQRSAVVRKAVADYMSSMAQFAFCFDKGVPPIQSVLSLLGELLVGSAEEVTPVVRGSTFRAISAIVKHRAVNLLANNCTLGLELVQRGLSDKDRSSRLLAGQALAQLVKVCANDAGGWLQIEGLFFHLVRFLHTGTRNAVKETTLITLGLIGTDAHPQVLEEVVFHLVSQLGEHNPVLKSTALGQLIGLTKRYKKPPQGFLSPFLPRIAPFVIVRKCTNPELFAEMCKFLGVYPNSFLSITRPHALPLLFAEREVRVLEEMASELGKRLSILFFGDASQILSHVFRLQGPGQTHQALDFIVNIVRTDADETNRRSIDIRSIVHSNLLPLLADLMVVLGNENPDDAASAVSALRKVGRIMSSNPGSQDSGNADMVHLLKTNLLGIVSYMSEMLQDIRGKKATPAKRQIIRAFGALIVQVHDALPSVAPQVMAALQTMSLIPELTDVTLSTWLIFLKNLVPQDVGPHIVATSATIASLWPSLSSTSRNTAKECLRFIVFDIGDLSGGHLDEVVDLRSIPELGVIHQELMRRRASWDPREKLHKILAQLNSDNYAITLHFLGELKTLMFVDHPDFVRNLASGDAFDPLVGNIQSSLFNIASRDGDDIEGLRLLAFGCMGILGAADPDRCEIGSNDSRMVVRSNFTDEAEAVLFAMHLIKDVLVGTFRSTSDIKYQGRLSYSIQELLRLCGFTSALVAPKSTVPVPARVRNRWSSLPKHILETITPMLGGRFQNIENPLVPPERPIYPRQNTYREWLQLWTTYLISRASGETARRIFGVLRPALRNKDVGVAHHLLPHLVLNILLSGEEDDIQDIREELLAVLEDQVDERSSSSADKKFLSAQVVFTLLDHVSKYVRILRQDISSKKADGNKRSRANAAGSQSEEQLIRIDSVLSSINHDLMAKAALQCRAYARSMMNFERQIVALRESNTPASTRELTPLYERLHEIYAHLDEPDGMEGISMLILSPSLEHKIRQHESTGQWTAAQSCWEVRLQQSPDNLEFHLGLSRCLRNLGHYDTLRTHVRGVLVRNPDWESALAGFQAESAWMIGAWDDLQQITANNELTSPYIMKARVLLAMRAGNPNDMASALSNARAVLGAPITAAGANGYRQSYDALLDLHMLHEMELIYDAVSTTAPRSQSRREKMNSLGASLAARFDATLPNFRVRQAVLSMRRTALALSPNLSPLITREIGQSWLASAKIARKAKQWQTAYSATLQAQQSNARFYFMESAKLVKATGEPLRALQELENSMRLSGLTEDSDMIDLTADEDAELKRMRAKAHILRARWMNESDRYEPSQLLKAFQTASSQGTMMESALYHLGKFHDQAFKQLSTADDERAIRMNAHTIKNYAKAVGLGSKYVYQAIPRMLTLWLDLGENPKTATHSVFFKIHTSICQAVESVPAYKWFTAFPQIVSRVGHTNQKVYQVLSTIISKVIREYPNQALWLFASVVKSTKPNREARGRAILDALRNDPANANTELPMLITQSRAMTEELLKLCNHPIDDDRKTLSMKREFPMLASLGKSRLLIPLQESLTANLPPASSTTENSTHVPFPSAAPTFEDFSDDIEIMRSLAKPRKITIRGSNGQTYMFLGKPKDDLRKDARLMDFNAIINKLLKANSESRRRQLHIRTYGVVTLNEECGFIQWVPNTIPIRPVLMRYYEARRIKSWTSEMGEAFRKMKDVTDKEAAELFVTRILPIFPPVFHEWFVETFPEPSAWLSSRLMYGRTAAVMSMVGFILGLGDRHCENILLDTNTGDVVHVDFNCLFEKGKTLEVPERVPFRLTQNMIDGLGVTGVEGVFRIACEMTMQLLRDNKDSLMSVLDAFIHDPLVEWEDEKRKMDRDRRNAVKSSTDLRHLAKNALRPIERKLRGVYSPSSIRSRNHSGSGSGGSGGGEEREISTSNLVEMSIQEATDPANFAKMYPGWAAWH</sequence>
<feature type="compositionally biased region" description="Low complexity" evidence="14">
    <location>
        <begin position="3281"/>
        <end position="3292"/>
    </location>
</feature>
<keyword evidence="10" id="KW-0234">DNA repair</keyword>
<dbReference type="Pfam" id="PF00454">
    <property type="entry name" value="PI3_PI4_kinase"/>
    <property type="match status" value="1"/>
</dbReference>
<keyword evidence="9" id="KW-0067">ATP-binding</keyword>
<dbReference type="SUPFAM" id="SSF56112">
    <property type="entry name" value="Protein kinase-like (PK-like)"/>
    <property type="match status" value="1"/>
</dbReference>
<dbReference type="InterPro" id="IPR003151">
    <property type="entry name" value="PIK-rel_kinase_FAT"/>
</dbReference>
<dbReference type="InterPro" id="IPR036940">
    <property type="entry name" value="PI3/4_kinase_cat_sf"/>
</dbReference>
<keyword evidence="4" id="KW-0723">Serine/threonine-protein kinase</keyword>
<gene>
    <name evidence="18" type="ORF">JVT61DRAFT_13255</name>
</gene>
<comment type="subcellular location">
    <subcellularLocation>
        <location evidence="1">Nucleus</location>
    </subcellularLocation>
</comment>
<dbReference type="InterPro" id="IPR018936">
    <property type="entry name" value="PI3/4_kinase_CS"/>
</dbReference>
<evidence type="ECO:0000256" key="4">
    <source>
        <dbReference type="ARBA" id="ARBA00022527"/>
    </source>
</evidence>
<dbReference type="Pfam" id="PF23593">
    <property type="entry name" value="HEAT_ATR"/>
    <property type="match status" value="1"/>
</dbReference>
<feature type="domain" description="PI3K/PI4K catalytic" evidence="15">
    <location>
        <begin position="2970"/>
        <end position="3280"/>
    </location>
</feature>
<dbReference type="InterPro" id="IPR014009">
    <property type="entry name" value="PIK_FAT"/>
</dbReference>
<dbReference type="Pfam" id="PF04147">
    <property type="entry name" value="Nop14"/>
    <property type="match status" value="1"/>
</dbReference>
<dbReference type="EMBL" id="JAGFBS010000006">
    <property type="protein sequence ID" value="KAG6378968.1"/>
    <property type="molecule type" value="Genomic_DNA"/>
</dbReference>
<evidence type="ECO:0000256" key="7">
    <source>
        <dbReference type="ARBA" id="ARBA00022763"/>
    </source>
</evidence>
<evidence type="ECO:0000313" key="18">
    <source>
        <dbReference type="EMBL" id="KAG6378968.1"/>
    </source>
</evidence>
<evidence type="ECO:0000259" key="15">
    <source>
        <dbReference type="PROSITE" id="PS50290"/>
    </source>
</evidence>
<dbReference type="GO" id="GO:0000077">
    <property type="term" value="P:DNA damage checkpoint signaling"/>
    <property type="evidence" value="ECO:0007669"/>
    <property type="project" value="TreeGrafter"/>
</dbReference>
<dbReference type="Gene3D" id="1.25.40.10">
    <property type="entry name" value="Tetratricopeptide repeat domain"/>
    <property type="match status" value="1"/>
</dbReference>
<evidence type="ECO:0000259" key="17">
    <source>
        <dbReference type="PROSITE" id="PS51190"/>
    </source>
</evidence>
<dbReference type="InterPro" id="IPR056802">
    <property type="entry name" value="ATR-like_M-HEAT"/>
</dbReference>
<protein>
    <recommendedName>
        <fullName evidence="3">non-specific serine/threonine protein kinase</fullName>
        <ecNumber evidence="3">2.7.11.1</ecNumber>
    </recommendedName>
</protein>
<dbReference type="SUPFAM" id="SSF48452">
    <property type="entry name" value="TPR-like"/>
    <property type="match status" value="1"/>
</dbReference>
<dbReference type="Gene3D" id="3.30.1010.10">
    <property type="entry name" value="Phosphatidylinositol 3-kinase Catalytic Subunit, Chain A, domain 4"/>
    <property type="match status" value="1"/>
</dbReference>